<accession>A0ABX2PTV5</accession>
<dbReference type="RefSeq" id="WP_176866145.1">
    <property type="nucleotide sequence ID" value="NZ_JABXWT010000009.1"/>
</dbReference>
<name>A0ABX2PTV5_9RHOB</name>
<evidence type="ECO:0000313" key="1">
    <source>
        <dbReference type="EMBL" id="NVO57091.1"/>
    </source>
</evidence>
<dbReference type="EMBL" id="JABXWT010000009">
    <property type="protein sequence ID" value="NVO57091.1"/>
    <property type="molecule type" value="Genomic_DNA"/>
</dbReference>
<protein>
    <submittedName>
        <fullName evidence="1">Uncharacterized protein</fullName>
    </submittedName>
</protein>
<organism evidence="1 2">
    <name type="scientific">Ruegeria haliotis</name>
    <dbReference type="NCBI Taxonomy" id="2747601"/>
    <lineage>
        <taxon>Bacteria</taxon>
        <taxon>Pseudomonadati</taxon>
        <taxon>Pseudomonadota</taxon>
        <taxon>Alphaproteobacteria</taxon>
        <taxon>Rhodobacterales</taxon>
        <taxon>Roseobacteraceae</taxon>
        <taxon>Ruegeria</taxon>
    </lineage>
</organism>
<evidence type="ECO:0000313" key="2">
    <source>
        <dbReference type="Proteomes" id="UP000630805"/>
    </source>
</evidence>
<reference evidence="1 2" key="1">
    <citation type="submission" date="2020-06" db="EMBL/GenBank/DDBJ databases">
        <authorList>
            <person name="Cao W.R."/>
        </authorList>
    </citation>
    <scope>NUCLEOTIDE SEQUENCE [LARGE SCALE GENOMIC DNA]</scope>
    <source>
        <strain evidence="1 2">B1Z28</strain>
    </source>
</reference>
<keyword evidence="2" id="KW-1185">Reference proteome</keyword>
<proteinExistence type="predicted"/>
<gene>
    <name evidence="1" type="ORF">HW561_14960</name>
</gene>
<sequence>MSKLDQIIANNPRSSTARRKQGFLSGRARILLLTLTSLLLLFVFFTQPPIREAVKALLG</sequence>
<comment type="caution">
    <text evidence="1">The sequence shown here is derived from an EMBL/GenBank/DDBJ whole genome shotgun (WGS) entry which is preliminary data.</text>
</comment>
<dbReference type="Proteomes" id="UP000630805">
    <property type="component" value="Unassembled WGS sequence"/>
</dbReference>